<comment type="caution">
    <text evidence="1">The sequence shown here is derived from an EMBL/GenBank/DDBJ whole genome shotgun (WGS) entry which is preliminary data.</text>
</comment>
<evidence type="ECO:0000313" key="1">
    <source>
        <dbReference type="EMBL" id="KAL3671738.1"/>
    </source>
</evidence>
<keyword evidence="2" id="KW-1185">Reference proteome</keyword>
<accession>A0ABD3FYB5</accession>
<evidence type="ECO:0000313" key="2">
    <source>
        <dbReference type="Proteomes" id="UP001632037"/>
    </source>
</evidence>
<dbReference type="Proteomes" id="UP001632037">
    <property type="component" value="Unassembled WGS sequence"/>
</dbReference>
<dbReference type="AlphaFoldDB" id="A0ABD3FYB5"/>
<organism evidence="1 2">
    <name type="scientific">Phytophthora oleae</name>
    <dbReference type="NCBI Taxonomy" id="2107226"/>
    <lineage>
        <taxon>Eukaryota</taxon>
        <taxon>Sar</taxon>
        <taxon>Stramenopiles</taxon>
        <taxon>Oomycota</taxon>
        <taxon>Peronosporomycetes</taxon>
        <taxon>Peronosporales</taxon>
        <taxon>Peronosporaceae</taxon>
        <taxon>Phytophthora</taxon>
    </lineage>
</organism>
<proteinExistence type="predicted"/>
<dbReference type="EMBL" id="JBIMZQ010000005">
    <property type="protein sequence ID" value="KAL3671738.1"/>
    <property type="molecule type" value="Genomic_DNA"/>
</dbReference>
<sequence>MPAPTTEGNGLTQVTPARLAIHKEIYHEPIPAEPRQLDFIGLALKPIPRGSRNIERTDVRSFMSRRSITECSDHTTRRHSISDEPIQWATSAMPTTAVSISPSVSKKTPLRKNLRYAGKRVMMAIRVKSALSGTDKLELMRLMLQKHTICAGENQ</sequence>
<gene>
    <name evidence="1" type="ORF">V7S43_003648</name>
</gene>
<protein>
    <submittedName>
        <fullName evidence="1">Uncharacterized protein</fullName>
    </submittedName>
</protein>
<reference evidence="1 2" key="1">
    <citation type="submission" date="2024-09" db="EMBL/GenBank/DDBJ databases">
        <title>Genome sequencing and assembly of Phytophthora oleae, isolate VK10A, causative agent of rot of olive drupes.</title>
        <authorList>
            <person name="Conti Taguali S."/>
            <person name="Riolo M."/>
            <person name="La Spada F."/>
            <person name="Cacciola S.O."/>
            <person name="Dionisio G."/>
        </authorList>
    </citation>
    <scope>NUCLEOTIDE SEQUENCE [LARGE SCALE GENOMIC DNA]</scope>
    <source>
        <strain evidence="1 2">VK10A</strain>
    </source>
</reference>
<name>A0ABD3FYB5_9STRA</name>